<dbReference type="AlphaFoldDB" id="A0A0J6I6W8"/>
<dbReference type="VEuPathDB" id="FungiDB:CPAG_03507"/>
<dbReference type="EMBL" id="DS268110">
    <property type="protein sequence ID" value="KMM67172.1"/>
    <property type="molecule type" value="Genomic_DNA"/>
</dbReference>
<evidence type="ECO:0000313" key="1">
    <source>
        <dbReference type="EMBL" id="KMM67172.1"/>
    </source>
</evidence>
<proteinExistence type="predicted"/>
<sequence>MQDCQHQITQKLINTEKGSVEEHRFDKRHSCRILDKTVAPPIPNFSLTILQAKLYQLPTRKPRGCTRQKTNSSNAGSLSLYMCYAVSKVAYGREASPEKGISRQLPGPCPQS</sequence>
<gene>
    <name evidence="1" type="ORF">CPAG_03507</name>
</gene>
<reference evidence="2" key="2">
    <citation type="journal article" date="2009" name="Genome Res.">
        <title>Comparative genomic analyses of the human fungal pathogens Coccidioides and their relatives.</title>
        <authorList>
            <person name="Sharpton T.J."/>
            <person name="Stajich J.E."/>
            <person name="Rounsley S.D."/>
            <person name="Gardner M.J."/>
            <person name="Wortman J.R."/>
            <person name="Jordar V.S."/>
            <person name="Maiti R."/>
            <person name="Kodira C.D."/>
            <person name="Neafsey D.E."/>
            <person name="Zeng Q."/>
            <person name="Hung C.-Y."/>
            <person name="McMahan C."/>
            <person name="Muszewska A."/>
            <person name="Grynberg M."/>
            <person name="Mandel M.A."/>
            <person name="Kellner E.M."/>
            <person name="Barker B.M."/>
            <person name="Galgiani J.N."/>
            <person name="Orbach M.J."/>
            <person name="Kirkland T.N."/>
            <person name="Cole G.T."/>
            <person name="Henn M.R."/>
            <person name="Birren B.W."/>
            <person name="Taylor J.W."/>
        </authorList>
    </citation>
    <scope>NUCLEOTIDE SEQUENCE [LARGE SCALE GENOMIC DNA]</scope>
    <source>
        <strain evidence="2">RMSCC 3488</strain>
    </source>
</reference>
<accession>A0A0J6I6W8</accession>
<name>A0A0J6I6W8_COCPO</name>
<dbReference type="Proteomes" id="UP000054567">
    <property type="component" value="Unassembled WGS sequence"/>
</dbReference>
<organism evidence="1 2">
    <name type="scientific">Coccidioides posadasii RMSCC 3488</name>
    <dbReference type="NCBI Taxonomy" id="454284"/>
    <lineage>
        <taxon>Eukaryota</taxon>
        <taxon>Fungi</taxon>
        <taxon>Dikarya</taxon>
        <taxon>Ascomycota</taxon>
        <taxon>Pezizomycotina</taxon>
        <taxon>Eurotiomycetes</taxon>
        <taxon>Eurotiomycetidae</taxon>
        <taxon>Onygenales</taxon>
        <taxon>Onygenaceae</taxon>
        <taxon>Coccidioides</taxon>
    </lineage>
</organism>
<reference evidence="1 2" key="1">
    <citation type="submission" date="2007-06" db="EMBL/GenBank/DDBJ databases">
        <title>The Genome Sequence of Coccidioides posadasii RMSCC_3488.</title>
        <authorList>
            <consortium name="Coccidioides Genome Resources Consortium"/>
            <consortium name="The Broad Institute Genome Sequencing Platform"/>
            <person name="Henn M.R."/>
            <person name="Sykes S."/>
            <person name="Young S."/>
            <person name="Jaffe D."/>
            <person name="Berlin A."/>
            <person name="Alvarez P."/>
            <person name="Butler J."/>
            <person name="Gnerre S."/>
            <person name="Grabherr M."/>
            <person name="Mauceli E."/>
            <person name="Brockman W."/>
            <person name="Kodira C."/>
            <person name="Alvarado L."/>
            <person name="Zeng Q."/>
            <person name="Crawford M."/>
            <person name="Antoine C."/>
            <person name="Devon K."/>
            <person name="Galgiani J."/>
            <person name="Orsborn K."/>
            <person name="Lewis M.L."/>
            <person name="Nusbaum C."/>
            <person name="Galagan J."/>
            <person name="Birren B."/>
        </authorList>
    </citation>
    <scope>NUCLEOTIDE SEQUENCE [LARGE SCALE GENOMIC DNA]</scope>
    <source>
        <strain evidence="1 2">RMSCC 3488</strain>
    </source>
</reference>
<reference evidence="2" key="3">
    <citation type="journal article" date="2010" name="Genome Res.">
        <title>Population genomic sequencing of Coccidioides fungi reveals recent hybridization and transposon control.</title>
        <authorList>
            <person name="Neafsey D.E."/>
            <person name="Barker B.M."/>
            <person name="Sharpton T.J."/>
            <person name="Stajich J.E."/>
            <person name="Park D.J."/>
            <person name="Whiston E."/>
            <person name="Hung C.-Y."/>
            <person name="McMahan C."/>
            <person name="White J."/>
            <person name="Sykes S."/>
            <person name="Heiman D."/>
            <person name="Young S."/>
            <person name="Zeng Q."/>
            <person name="Abouelleil A."/>
            <person name="Aftuck L."/>
            <person name="Bessette D."/>
            <person name="Brown A."/>
            <person name="FitzGerald M."/>
            <person name="Lui A."/>
            <person name="Macdonald J.P."/>
            <person name="Priest M."/>
            <person name="Orbach M.J."/>
            <person name="Galgiani J.N."/>
            <person name="Kirkland T.N."/>
            <person name="Cole G.T."/>
            <person name="Birren B.W."/>
            <person name="Henn M.R."/>
            <person name="Taylor J.W."/>
            <person name="Rounsley S.D."/>
        </authorList>
    </citation>
    <scope>NUCLEOTIDE SEQUENCE [LARGE SCALE GENOMIC DNA]</scope>
    <source>
        <strain evidence="2">RMSCC 3488</strain>
    </source>
</reference>
<protein>
    <submittedName>
        <fullName evidence="1">Uncharacterized protein</fullName>
    </submittedName>
</protein>
<evidence type="ECO:0000313" key="2">
    <source>
        <dbReference type="Proteomes" id="UP000054567"/>
    </source>
</evidence>